<evidence type="ECO:0000313" key="2">
    <source>
        <dbReference type="Proteomes" id="UP000430146"/>
    </source>
</evidence>
<dbReference type="AlphaFoldDB" id="A0A5S9P9P9"/>
<sequence>MGALARELSVDPDRDIAEVARFFSRVVAGPGRQDCWLWTGAIGDDAYGRFAIRREGRLRMVRTPRYALAVAAGGRALDGHLRALHECDVPMCVRVITAEELRSGVRPHVVAGTQQENMERMARARRGGGTPAVIARRAGVKARREQALALRAAVRSGWDGAAVEAALLGEQPRLW</sequence>
<accession>A0A5S9P9P9</accession>
<gene>
    <name evidence="1" type="ORF">AELLOGFF_03280</name>
</gene>
<organism evidence="1 2">
    <name type="scientific">Mycolicibacterium vanbaalenii</name>
    <name type="common">Mycobacterium vanbaalenii</name>
    <dbReference type="NCBI Taxonomy" id="110539"/>
    <lineage>
        <taxon>Bacteria</taxon>
        <taxon>Bacillati</taxon>
        <taxon>Actinomycetota</taxon>
        <taxon>Actinomycetes</taxon>
        <taxon>Mycobacteriales</taxon>
        <taxon>Mycobacteriaceae</taxon>
        <taxon>Mycolicibacterium</taxon>
    </lineage>
</organism>
<keyword evidence="2" id="KW-1185">Reference proteome</keyword>
<reference evidence="1 2" key="1">
    <citation type="submission" date="2019-11" db="EMBL/GenBank/DDBJ databases">
        <authorList>
            <person name="Holert J."/>
        </authorList>
    </citation>
    <scope>NUCLEOTIDE SEQUENCE [LARGE SCALE GENOMIC DNA]</scope>
    <source>
        <strain evidence="1">BC8_1</strain>
    </source>
</reference>
<proteinExistence type="predicted"/>
<dbReference type="Proteomes" id="UP000430146">
    <property type="component" value="Unassembled WGS sequence"/>
</dbReference>
<dbReference type="EMBL" id="CACSIP010000007">
    <property type="protein sequence ID" value="CAA0100338.1"/>
    <property type="molecule type" value="Genomic_DNA"/>
</dbReference>
<name>A0A5S9P9P9_MYCVN</name>
<protein>
    <submittedName>
        <fullName evidence="1">Uncharacterized protein</fullName>
    </submittedName>
</protein>
<dbReference type="RefSeq" id="WP_234897321.1">
    <property type="nucleotide sequence ID" value="NZ_CACSIP010000007.1"/>
</dbReference>
<evidence type="ECO:0000313" key="1">
    <source>
        <dbReference type="EMBL" id="CAA0100338.1"/>
    </source>
</evidence>